<dbReference type="EMBL" id="KZ293730">
    <property type="protein sequence ID" value="PBK81401.1"/>
    <property type="molecule type" value="Genomic_DNA"/>
</dbReference>
<reference evidence="2" key="1">
    <citation type="journal article" date="2017" name="Nat. Ecol. Evol.">
        <title>Genome expansion and lineage-specific genetic innovations in the forest pathogenic fungi Armillaria.</title>
        <authorList>
            <person name="Sipos G."/>
            <person name="Prasanna A.N."/>
            <person name="Walter M.C."/>
            <person name="O'Connor E."/>
            <person name="Balint B."/>
            <person name="Krizsan K."/>
            <person name="Kiss B."/>
            <person name="Hess J."/>
            <person name="Varga T."/>
            <person name="Slot J."/>
            <person name="Riley R."/>
            <person name="Boka B."/>
            <person name="Rigling D."/>
            <person name="Barry K."/>
            <person name="Lee J."/>
            <person name="Mihaltcheva S."/>
            <person name="LaButti K."/>
            <person name="Lipzen A."/>
            <person name="Waldron R."/>
            <person name="Moloney N.M."/>
            <person name="Sperisen C."/>
            <person name="Kredics L."/>
            <person name="Vagvoelgyi C."/>
            <person name="Patrignani A."/>
            <person name="Fitzpatrick D."/>
            <person name="Nagy I."/>
            <person name="Doyle S."/>
            <person name="Anderson J.B."/>
            <person name="Grigoriev I.V."/>
            <person name="Gueldener U."/>
            <person name="Muensterkoetter M."/>
            <person name="Nagy L.G."/>
        </authorList>
    </citation>
    <scope>NUCLEOTIDE SEQUENCE [LARGE SCALE GENOMIC DNA]</scope>
    <source>
        <strain evidence="2">Ar21-2</strain>
    </source>
</reference>
<proteinExistence type="predicted"/>
<gene>
    <name evidence="1" type="ORF">ARMGADRAFT_779737</name>
</gene>
<keyword evidence="2" id="KW-1185">Reference proteome</keyword>
<dbReference type="Proteomes" id="UP000217790">
    <property type="component" value="Unassembled WGS sequence"/>
</dbReference>
<dbReference type="AlphaFoldDB" id="A0A2H3CEB9"/>
<protein>
    <submittedName>
        <fullName evidence="1">Uncharacterized protein</fullName>
    </submittedName>
</protein>
<evidence type="ECO:0000313" key="2">
    <source>
        <dbReference type="Proteomes" id="UP000217790"/>
    </source>
</evidence>
<dbReference type="InParanoid" id="A0A2H3CEB9"/>
<sequence>MLSRFLLCKIKFIRNDVGATEKNIRTGTGSHLSALAPESAGPLFLPLLSHSVWSTLEAAMGK</sequence>
<organism evidence="1 2">
    <name type="scientific">Armillaria gallica</name>
    <name type="common">Bulbous honey fungus</name>
    <name type="synonym">Armillaria bulbosa</name>
    <dbReference type="NCBI Taxonomy" id="47427"/>
    <lineage>
        <taxon>Eukaryota</taxon>
        <taxon>Fungi</taxon>
        <taxon>Dikarya</taxon>
        <taxon>Basidiomycota</taxon>
        <taxon>Agaricomycotina</taxon>
        <taxon>Agaricomycetes</taxon>
        <taxon>Agaricomycetidae</taxon>
        <taxon>Agaricales</taxon>
        <taxon>Marasmiineae</taxon>
        <taxon>Physalacriaceae</taxon>
        <taxon>Armillaria</taxon>
    </lineage>
</organism>
<evidence type="ECO:0000313" key="1">
    <source>
        <dbReference type="EMBL" id="PBK81401.1"/>
    </source>
</evidence>
<accession>A0A2H3CEB9</accession>
<name>A0A2H3CEB9_ARMGA</name>